<evidence type="ECO:0000256" key="2">
    <source>
        <dbReference type="ARBA" id="ARBA00023125"/>
    </source>
</evidence>
<evidence type="ECO:0000256" key="4">
    <source>
        <dbReference type="PROSITE-ProRule" id="PRU00335"/>
    </source>
</evidence>
<dbReference type="InterPro" id="IPR036271">
    <property type="entry name" value="Tet_transcr_reg_TetR-rel_C_sf"/>
</dbReference>
<evidence type="ECO:0000313" key="7">
    <source>
        <dbReference type="Proteomes" id="UP000069654"/>
    </source>
</evidence>
<dbReference type="Pfam" id="PF00440">
    <property type="entry name" value="TetR_N"/>
    <property type="match status" value="1"/>
</dbReference>
<sequence>MATDSPASEDRKRIIDAAYQCLSERHVNPVSVAAILARAECSSRAFYRHFESKDALFLAMVEEESAALTRRLDRIVAEHPGTPIEQLQAWVEQLFALVYDPALREHMQVIDSDEVRSAKGFREVRERAHIERERSLRTILTRGRADGSMPLTDPECDAVAIGAVVARALLEQTDLTDDEYRVGVECVMDFALRAIGADHTPYRR</sequence>
<organism evidence="6 7">
    <name type="scientific">Mycolicibacterium thermoresistibile</name>
    <name type="common">Mycobacterium thermoresistibile</name>
    <dbReference type="NCBI Taxonomy" id="1797"/>
    <lineage>
        <taxon>Bacteria</taxon>
        <taxon>Bacillati</taxon>
        <taxon>Actinomycetota</taxon>
        <taxon>Actinomycetes</taxon>
        <taxon>Mycobacteriales</taxon>
        <taxon>Mycobacteriaceae</taxon>
        <taxon>Mycolicibacterium</taxon>
    </lineage>
</organism>
<dbReference type="PANTHER" id="PTHR30055:SF234">
    <property type="entry name" value="HTH-TYPE TRANSCRIPTIONAL REGULATOR BETI"/>
    <property type="match status" value="1"/>
</dbReference>
<dbReference type="SUPFAM" id="SSF46689">
    <property type="entry name" value="Homeodomain-like"/>
    <property type="match status" value="1"/>
</dbReference>
<keyword evidence="3" id="KW-0804">Transcription</keyword>
<evidence type="ECO:0000313" key="6">
    <source>
        <dbReference type="EMBL" id="GAT14442.1"/>
    </source>
</evidence>
<dbReference type="PANTHER" id="PTHR30055">
    <property type="entry name" value="HTH-TYPE TRANSCRIPTIONAL REGULATOR RUTR"/>
    <property type="match status" value="1"/>
</dbReference>
<feature type="domain" description="HTH tetR-type" evidence="5">
    <location>
        <begin position="8"/>
        <end position="68"/>
    </location>
</feature>
<reference evidence="6 7" key="1">
    <citation type="journal article" date="2016" name="Genome Announc.">
        <title>Draft Genome Sequences of Five Rapidly Growing Mycobacterium Species, M. thermoresistibile, M. fortuitum subsp. acetamidolyticum, M. canariasense, M. brisbanense, and M. novocastrense.</title>
        <authorList>
            <person name="Katahira K."/>
            <person name="Ogura Y."/>
            <person name="Gotoh Y."/>
            <person name="Hayashi T."/>
        </authorList>
    </citation>
    <scope>NUCLEOTIDE SEQUENCE [LARGE SCALE GENOMIC DNA]</scope>
    <source>
        <strain evidence="6 7">JCM6362</strain>
    </source>
</reference>
<dbReference type="Gene3D" id="1.10.357.10">
    <property type="entry name" value="Tetracycline Repressor, domain 2"/>
    <property type="match status" value="1"/>
</dbReference>
<keyword evidence="2 4" id="KW-0238">DNA-binding</keyword>
<dbReference type="InterPro" id="IPR009057">
    <property type="entry name" value="Homeodomain-like_sf"/>
</dbReference>
<dbReference type="Proteomes" id="UP000069654">
    <property type="component" value="Unassembled WGS sequence"/>
</dbReference>
<dbReference type="STRING" id="1797.RMCT_1412"/>
<reference evidence="7" key="2">
    <citation type="submission" date="2016-02" db="EMBL/GenBank/DDBJ databases">
        <title>Draft genome sequence of five rapidly growing Mycobacterium species.</title>
        <authorList>
            <person name="Katahira K."/>
            <person name="Gotou Y."/>
            <person name="Iida K."/>
            <person name="Ogura Y."/>
            <person name="Hayashi T."/>
        </authorList>
    </citation>
    <scope>NUCLEOTIDE SEQUENCE [LARGE SCALE GENOMIC DNA]</scope>
    <source>
        <strain evidence="7">JCM6362</strain>
    </source>
</reference>
<keyword evidence="1" id="KW-0805">Transcription regulation</keyword>
<dbReference type="RefSeq" id="WP_003924793.1">
    <property type="nucleotide sequence ID" value="NZ_BCTB01000009.1"/>
</dbReference>
<dbReference type="PROSITE" id="PS50977">
    <property type="entry name" value="HTH_TETR_2"/>
    <property type="match status" value="1"/>
</dbReference>
<dbReference type="AlphaFoldDB" id="A0A100XDB5"/>
<protein>
    <submittedName>
        <fullName evidence="6">TetR family transcriptional regulator</fullName>
    </submittedName>
</protein>
<dbReference type="InterPro" id="IPR001647">
    <property type="entry name" value="HTH_TetR"/>
</dbReference>
<evidence type="ECO:0000259" key="5">
    <source>
        <dbReference type="PROSITE" id="PS50977"/>
    </source>
</evidence>
<dbReference type="SUPFAM" id="SSF48498">
    <property type="entry name" value="Tetracyclin repressor-like, C-terminal domain"/>
    <property type="match status" value="1"/>
</dbReference>
<accession>A0A100XDB5</accession>
<evidence type="ECO:0000256" key="3">
    <source>
        <dbReference type="ARBA" id="ARBA00023163"/>
    </source>
</evidence>
<feature type="DNA-binding region" description="H-T-H motif" evidence="4">
    <location>
        <begin position="31"/>
        <end position="50"/>
    </location>
</feature>
<comment type="caution">
    <text evidence="6">The sequence shown here is derived from an EMBL/GenBank/DDBJ whole genome shotgun (WGS) entry which is preliminary data.</text>
</comment>
<dbReference type="PRINTS" id="PR00455">
    <property type="entry name" value="HTHTETR"/>
</dbReference>
<gene>
    <name evidence="6" type="ORF">RMCT_1412</name>
</gene>
<dbReference type="GO" id="GO:0000976">
    <property type="term" value="F:transcription cis-regulatory region binding"/>
    <property type="evidence" value="ECO:0007669"/>
    <property type="project" value="TreeGrafter"/>
</dbReference>
<dbReference type="InterPro" id="IPR050109">
    <property type="entry name" value="HTH-type_TetR-like_transc_reg"/>
</dbReference>
<dbReference type="OMA" id="IAMQEWA"/>
<name>A0A100XDB5_MYCTH</name>
<dbReference type="GO" id="GO:0003700">
    <property type="term" value="F:DNA-binding transcription factor activity"/>
    <property type="evidence" value="ECO:0007669"/>
    <property type="project" value="TreeGrafter"/>
</dbReference>
<proteinExistence type="predicted"/>
<dbReference type="EMBL" id="BCTB01000009">
    <property type="protein sequence ID" value="GAT14442.1"/>
    <property type="molecule type" value="Genomic_DNA"/>
</dbReference>
<evidence type="ECO:0000256" key="1">
    <source>
        <dbReference type="ARBA" id="ARBA00023015"/>
    </source>
</evidence>